<dbReference type="Pfam" id="PF14962">
    <property type="entry name" value="AIF-MLS"/>
    <property type="match status" value="1"/>
</dbReference>
<evidence type="ECO:0000313" key="3">
    <source>
        <dbReference type="Ensembl" id="ENSPKIP00000033709.1"/>
    </source>
</evidence>
<organism evidence="3 4">
    <name type="scientific">Paramormyrops kingsleyae</name>
    <dbReference type="NCBI Taxonomy" id="1676925"/>
    <lineage>
        <taxon>Eukaryota</taxon>
        <taxon>Metazoa</taxon>
        <taxon>Chordata</taxon>
        <taxon>Craniata</taxon>
        <taxon>Vertebrata</taxon>
        <taxon>Euteleostomi</taxon>
        <taxon>Actinopterygii</taxon>
        <taxon>Neopterygii</taxon>
        <taxon>Teleostei</taxon>
        <taxon>Osteoglossocephala</taxon>
        <taxon>Osteoglossomorpha</taxon>
        <taxon>Osteoglossiformes</taxon>
        <taxon>Mormyridae</taxon>
        <taxon>Paramormyrops</taxon>
    </lineage>
</organism>
<feature type="transmembrane region" description="Helical" evidence="1">
    <location>
        <begin position="44"/>
        <end position="62"/>
    </location>
</feature>
<reference evidence="3" key="1">
    <citation type="submission" date="2025-08" db="UniProtKB">
        <authorList>
            <consortium name="Ensembl"/>
        </authorList>
    </citation>
    <scope>IDENTIFICATION</scope>
</reference>
<dbReference type="InterPro" id="IPR032773">
    <property type="entry name" value="MGARP_N"/>
</dbReference>
<accession>A0A3B3SSM6</accession>
<feature type="domain" description="Protein MGARP N-terminal" evidence="2">
    <location>
        <begin position="12"/>
        <end position="89"/>
    </location>
</feature>
<sequence>MFLCRSARLTLLPLARKSPAGFCRNVVPRRPMSSGVPGGSGENFVYFALCGVSLTAGLAYAYRTVTEDRTRYNDRVTELQARPKHEWQPKLWPPKGK</sequence>
<proteinExistence type="predicted"/>
<dbReference type="STRING" id="1676925.ENSPKIP00000033709"/>
<dbReference type="Proteomes" id="UP000261540">
    <property type="component" value="Unplaced"/>
</dbReference>
<protein>
    <submittedName>
        <fullName evidence="3">Mitochondria localized glutamic acid rich protein a</fullName>
    </submittedName>
</protein>
<dbReference type="PANTHER" id="PTHR22910">
    <property type="entry name" value="PROTEIN MGARP"/>
    <property type="match status" value="1"/>
</dbReference>
<dbReference type="AlphaFoldDB" id="A0A3B3SSM6"/>
<reference evidence="3" key="2">
    <citation type="submission" date="2025-09" db="UniProtKB">
        <authorList>
            <consortium name="Ensembl"/>
        </authorList>
    </citation>
    <scope>IDENTIFICATION</scope>
</reference>
<dbReference type="InterPro" id="IPR026093">
    <property type="entry name" value="MGARP"/>
</dbReference>
<name>A0A3B3SSM6_9TELE</name>
<evidence type="ECO:0000259" key="2">
    <source>
        <dbReference type="Pfam" id="PF14962"/>
    </source>
</evidence>
<dbReference type="GO" id="GO:1904115">
    <property type="term" value="C:axon cytoplasm"/>
    <property type="evidence" value="ECO:0007669"/>
    <property type="project" value="GOC"/>
</dbReference>
<dbReference type="GO" id="GO:0008089">
    <property type="term" value="P:anterograde axonal transport"/>
    <property type="evidence" value="ECO:0007669"/>
    <property type="project" value="InterPro"/>
</dbReference>
<evidence type="ECO:0000313" key="4">
    <source>
        <dbReference type="Proteomes" id="UP000261540"/>
    </source>
</evidence>
<keyword evidence="1" id="KW-0812">Transmembrane</keyword>
<dbReference type="GeneTree" id="ENSGT00440000037338"/>
<keyword evidence="1" id="KW-0472">Membrane</keyword>
<dbReference type="GO" id="GO:0005739">
    <property type="term" value="C:mitochondrion"/>
    <property type="evidence" value="ECO:0007669"/>
    <property type="project" value="InterPro"/>
</dbReference>
<keyword evidence="1" id="KW-1133">Transmembrane helix</keyword>
<keyword evidence="4" id="KW-1185">Reference proteome</keyword>
<dbReference type="PANTHER" id="PTHR22910:SF6">
    <property type="entry name" value="PROTEIN MGARP"/>
    <property type="match status" value="1"/>
</dbReference>
<dbReference type="Ensembl" id="ENSPKIT00000014603.1">
    <property type="protein sequence ID" value="ENSPKIP00000033709.1"/>
    <property type="gene ID" value="ENSPKIG00000013320.1"/>
</dbReference>
<evidence type="ECO:0000256" key="1">
    <source>
        <dbReference type="SAM" id="Phobius"/>
    </source>
</evidence>